<dbReference type="SUPFAM" id="SSF47336">
    <property type="entry name" value="ACP-like"/>
    <property type="match status" value="1"/>
</dbReference>
<dbReference type="InterPro" id="IPR036736">
    <property type="entry name" value="ACP-like_sf"/>
</dbReference>
<dbReference type="OrthoDB" id="3192566at2"/>
<dbReference type="AlphaFoldDB" id="A0A5R8YQN1"/>
<dbReference type="Gene3D" id="1.10.1200.10">
    <property type="entry name" value="ACP-like"/>
    <property type="match status" value="1"/>
</dbReference>
<sequence>MNELITLVAGVLDVPAETVDENTGTATAAEWSSLRHVQIIGTVERAYGVRLSPREARACRSVGALRDTLRTRGVAV</sequence>
<organism evidence="2 3">
    <name type="scientific">Microbispora triticiradicis</name>
    <dbReference type="NCBI Taxonomy" id="2200763"/>
    <lineage>
        <taxon>Bacteria</taxon>
        <taxon>Bacillati</taxon>
        <taxon>Actinomycetota</taxon>
        <taxon>Actinomycetes</taxon>
        <taxon>Streptosporangiales</taxon>
        <taxon>Streptosporangiaceae</taxon>
        <taxon>Microbispora</taxon>
    </lineage>
</organism>
<name>A0A5R8YQN1_9ACTN</name>
<dbReference type="EMBL" id="VANP01000010">
    <property type="protein sequence ID" value="TLP55771.1"/>
    <property type="molecule type" value="Genomic_DNA"/>
</dbReference>
<evidence type="ECO:0000313" key="3">
    <source>
        <dbReference type="Proteomes" id="UP000309033"/>
    </source>
</evidence>
<keyword evidence="3" id="KW-1185">Reference proteome</keyword>
<gene>
    <name evidence="2" type="ORF">FED44_25415</name>
</gene>
<accession>A0A5R8YQN1</accession>
<dbReference type="Pfam" id="PF00550">
    <property type="entry name" value="PP-binding"/>
    <property type="match status" value="1"/>
</dbReference>
<feature type="domain" description="Carrier" evidence="1">
    <location>
        <begin position="1"/>
        <end position="73"/>
    </location>
</feature>
<dbReference type="InterPro" id="IPR009081">
    <property type="entry name" value="PP-bd_ACP"/>
</dbReference>
<comment type="caution">
    <text evidence="2">The sequence shown here is derived from an EMBL/GenBank/DDBJ whole genome shotgun (WGS) entry which is preliminary data.</text>
</comment>
<dbReference type="Proteomes" id="UP000309033">
    <property type="component" value="Unassembled WGS sequence"/>
</dbReference>
<evidence type="ECO:0000313" key="2">
    <source>
        <dbReference type="EMBL" id="TLP55771.1"/>
    </source>
</evidence>
<protein>
    <submittedName>
        <fullName evidence="2">Acyl carrier protein</fullName>
    </submittedName>
</protein>
<dbReference type="PROSITE" id="PS50075">
    <property type="entry name" value="CARRIER"/>
    <property type="match status" value="1"/>
</dbReference>
<proteinExistence type="predicted"/>
<evidence type="ECO:0000259" key="1">
    <source>
        <dbReference type="PROSITE" id="PS50075"/>
    </source>
</evidence>
<reference evidence="2" key="1">
    <citation type="submission" date="2019-05" db="EMBL/GenBank/DDBJ databases">
        <title>Isolation, diversity and antifungal activity of Actinobacteria from wheat.</title>
        <authorList>
            <person name="Yu B."/>
        </authorList>
    </citation>
    <scope>NUCLEOTIDE SEQUENCE [LARGE SCALE GENOMIC DNA]</scope>
    <source>
        <strain evidence="2">NEAU-HEGS1-5</strain>
    </source>
</reference>